<proteinExistence type="predicted"/>
<dbReference type="AlphaFoldDB" id="A0A6A0A3R9"/>
<accession>A0A6A0A3R9</accession>
<evidence type="ECO:0000313" key="2">
    <source>
        <dbReference type="Proteomes" id="UP000485058"/>
    </source>
</evidence>
<reference evidence="1 2" key="1">
    <citation type="submission" date="2020-02" db="EMBL/GenBank/DDBJ databases">
        <title>Draft genome sequence of Haematococcus lacustris strain NIES-144.</title>
        <authorList>
            <person name="Morimoto D."/>
            <person name="Nakagawa S."/>
            <person name="Yoshida T."/>
            <person name="Sawayama S."/>
        </authorList>
    </citation>
    <scope>NUCLEOTIDE SEQUENCE [LARGE SCALE GENOMIC DNA]</scope>
    <source>
        <strain evidence="1 2">NIES-144</strain>
    </source>
</reference>
<evidence type="ECO:0000313" key="1">
    <source>
        <dbReference type="EMBL" id="GFH24602.1"/>
    </source>
</evidence>
<comment type="caution">
    <text evidence="1">The sequence shown here is derived from an EMBL/GenBank/DDBJ whole genome shotgun (WGS) entry which is preliminary data.</text>
</comment>
<name>A0A6A0A3R9_HAELA</name>
<sequence length="117" mass="13115">MALHVPPLIQTLQSDAELEALLCTKGLKDKCEFLEAAKEQRGKSEPLFLLYRNGQLKCRIEGADTPTLSEQIMAFTPANADLDDLEENPMYLARAEKQRVLRGEVVRDNKSGKKGKK</sequence>
<keyword evidence="2" id="KW-1185">Reference proteome</keyword>
<gene>
    <name evidence="1" type="ORF">HaLaN_22424</name>
</gene>
<dbReference type="EMBL" id="BLLF01002580">
    <property type="protein sequence ID" value="GFH24602.1"/>
    <property type="molecule type" value="Genomic_DNA"/>
</dbReference>
<dbReference type="Proteomes" id="UP000485058">
    <property type="component" value="Unassembled WGS sequence"/>
</dbReference>
<organism evidence="1 2">
    <name type="scientific">Haematococcus lacustris</name>
    <name type="common">Green alga</name>
    <name type="synonym">Haematococcus pluvialis</name>
    <dbReference type="NCBI Taxonomy" id="44745"/>
    <lineage>
        <taxon>Eukaryota</taxon>
        <taxon>Viridiplantae</taxon>
        <taxon>Chlorophyta</taxon>
        <taxon>core chlorophytes</taxon>
        <taxon>Chlorophyceae</taxon>
        <taxon>CS clade</taxon>
        <taxon>Chlamydomonadales</taxon>
        <taxon>Haematococcaceae</taxon>
        <taxon>Haematococcus</taxon>
    </lineage>
</organism>
<protein>
    <submittedName>
        <fullName evidence="1">Thioredoxin domain-containing protein</fullName>
    </submittedName>
</protein>